<dbReference type="SUPFAM" id="SSF48179">
    <property type="entry name" value="6-phosphogluconate dehydrogenase C-terminal domain-like"/>
    <property type="match status" value="1"/>
</dbReference>
<reference evidence="8 9" key="1">
    <citation type="submission" date="2019-11" db="EMBL/GenBank/DDBJ databases">
        <title>Streptomyces typhae sp. nov., a novel endophytic actinomycete isolated from the root of cattail pollen (Typha angustifolia L.).</title>
        <authorList>
            <person name="Peng C."/>
        </authorList>
    </citation>
    <scope>NUCLEOTIDE SEQUENCE [LARGE SCALE GENOMIC DNA]</scope>
    <source>
        <strain evidence="9">p1417</strain>
    </source>
</reference>
<evidence type="ECO:0000256" key="2">
    <source>
        <dbReference type="ARBA" id="ARBA00009463"/>
    </source>
</evidence>
<dbReference type="GO" id="GO:0070403">
    <property type="term" value="F:NAD+ binding"/>
    <property type="evidence" value="ECO:0007669"/>
    <property type="project" value="InterPro"/>
</dbReference>
<dbReference type="AlphaFoldDB" id="A0A6L6WY67"/>
<protein>
    <submittedName>
        <fullName evidence="8">3-hydroxyacyl-CoA dehydrogenase family protein</fullName>
    </submittedName>
</protein>
<dbReference type="GO" id="GO:0006631">
    <property type="term" value="P:fatty acid metabolic process"/>
    <property type="evidence" value="ECO:0007669"/>
    <property type="project" value="InterPro"/>
</dbReference>
<evidence type="ECO:0000256" key="3">
    <source>
        <dbReference type="ARBA" id="ARBA00023002"/>
    </source>
</evidence>
<feature type="binding site" evidence="5">
    <location>
        <position position="115"/>
    </location>
    <ligand>
        <name>NAD(+)</name>
        <dbReference type="ChEBI" id="CHEBI:57540"/>
    </ligand>
</feature>
<dbReference type="Gene3D" id="1.10.1040.10">
    <property type="entry name" value="N-(1-d-carboxylethyl)-l-norvaline Dehydrogenase, domain 2"/>
    <property type="match status" value="1"/>
</dbReference>
<feature type="binding site" evidence="5">
    <location>
        <begin position="27"/>
        <end position="32"/>
    </location>
    <ligand>
        <name>NAD(+)</name>
        <dbReference type="ChEBI" id="CHEBI:57540"/>
    </ligand>
</feature>
<feature type="binding site" evidence="5">
    <location>
        <position position="137"/>
    </location>
    <ligand>
        <name>NAD(+)</name>
        <dbReference type="ChEBI" id="CHEBI:57540"/>
    </ligand>
</feature>
<dbReference type="EMBL" id="WPNZ01000008">
    <property type="protein sequence ID" value="MVO86452.1"/>
    <property type="molecule type" value="Genomic_DNA"/>
</dbReference>
<dbReference type="PIRSF" id="PIRSF000105">
    <property type="entry name" value="HCDH"/>
    <property type="match status" value="1"/>
</dbReference>
<sequence>MNEPSSATEGVQGGVHGGAGDVIGVVGAGTMGTGIAQCLAEAGHRVVVVDPGEQALATAPARLRDGIRLARMFREQPAAVPMDAALQAVTWTRRTQDLADARFVLECAPERIPLKEKVFRELDDVCGADAVFATVTSAIPVERLAAHTGRPRQVLGMHFMNPAPLKEAVEVVRGPRTADETLDTALALLAGIGKTGIVVSDAPGFVSNRVLMLTVNEAATVVEQGTADAATVDRVFQECFGHTMGPLATGDLIGLDTIVDTLEVLLECTGDQRFVPCGLLRGMVAEGRLGRKSGGGFHRYGSPM</sequence>
<dbReference type="Proteomes" id="UP000483802">
    <property type="component" value="Unassembled WGS sequence"/>
</dbReference>
<dbReference type="PANTHER" id="PTHR48075:SF5">
    <property type="entry name" value="3-HYDROXYBUTYRYL-COA DEHYDROGENASE"/>
    <property type="match status" value="1"/>
</dbReference>
<dbReference type="InterPro" id="IPR008927">
    <property type="entry name" value="6-PGluconate_DH-like_C_sf"/>
</dbReference>
<feature type="binding site" evidence="5">
    <location>
        <position position="50"/>
    </location>
    <ligand>
        <name>NAD(+)</name>
        <dbReference type="ChEBI" id="CHEBI:57540"/>
    </ligand>
</feature>
<feature type="binding site" evidence="5">
    <location>
        <position position="161"/>
    </location>
    <ligand>
        <name>NAD(+)</name>
        <dbReference type="ChEBI" id="CHEBI:57540"/>
    </ligand>
</feature>
<dbReference type="Pfam" id="PF02737">
    <property type="entry name" value="3HCDH_N"/>
    <property type="match status" value="1"/>
</dbReference>
<evidence type="ECO:0000256" key="5">
    <source>
        <dbReference type="PIRSR" id="PIRSR000105-2"/>
    </source>
</evidence>
<dbReference type="InterPro" id="IPR022694">
    <property type="entry name" value="3-OHacyl-CoA_DH"/>
</dbReference>
<gene>
    <name evidence="8" type="ORF">GPA10_17210</name>
</gene>
<evidence type="ECO:0000259" key="7">
    <source>
        <dbReference type="Pfam" id="PF02737"/>
    </source>
</evidence>
<dbReference type="Gene3D" id="3.40.50.720">
    <property type="entry name" value="NAD(P)-binding Rossmann-like Domain"/>
    <property type="match status" value="1"/>
</dbReference>
<evidence type="ECO:0000313" key="9">
    <source>
        <dbReference type="Proteomes" id="UP000483802"/>
    </source>
</evidence>
<evidence type="ECO:0000256" key="4">
    <source>
        <dbReference type="PIRSR" id="PIRSR000105-1"/>
    </source>
</evidence>
<comment type="similarity">
    <text evidence="2">Belongs to the 3-hydroxyacyl-CoA dehydrogenase family.</text>
</comment>
<accession>A0A6L6WY67</accession>
<dbReference type="PANTHER" id="PTHR48075">
    <property type="entry name" value="3-HYDROXYACYL-COA DEHYDROGENASE FAMILY PROTEIN"/>
    <property type="match status" value="1"/>
</dbReference>
<evidence type="ECO:0000256" key="1">
    <source>
        <dbReference type="ARBA" id="ARBA00005086"/>
    </source>
</evidence>
<proteinExistence type="inferred from homology"/>
<organism evidence="8 9">
    <name type="scientific">Streptomyces typhae</name>
    <dbReference type="NCBI Taxonomy" id="2681492"/>
    <lineage>
        <taxon>Bacteria</taxon>
        <taxon>Bacillati</taxon>
        <taxon>Actinomycetota</taxon>
        <taxon>Actinomycetes</taxon>
        <taxon>Kitasatosporales</taxon>
        <taxon>Streptomycetaceae</taxon>
        <taxon>Streptomyces</taxon>
    </lineage>
</organism>
<comment type="pathway">
    <text evidence="1">Lipid metabolism; butanoate metabolism.</text>
</comment>
<comment type="caution">
    <text evidence="8">The sequence shown here is derived from an EMBL/GenBank/DDBJ whole genome shotgun (WGS) entry which is preliminary data.</text>
</comment>
<feature type="domain" description="3-hydroxyacyl-CoA dehydrogenase NAD binding" evidence="7">
    <location>
        <begin position="23"/>
        <end position="201"/>
    </location>
</feature>
<keyword evidence="9" id="KW-1185">Reference proteome</keyword>
<dbReference type="InterPro" id="IPR036291">
    <property type="entry name" value="NAD(P)-bd_dom_sf"/>
</dbReference>
<evidence type="ECO:0000313" key="8">
    <source>
        <dbReference type="EMBL" id="MVO86452.1"/>
    </source>
</evidence>
<dbReference type="GO" id="GO:0016616">
    <property type="term" value="F:oxidoreductase activity, acting on the CH-OH group of donors, NAD or NADP as acceptor"/>
    <property type="evidence" value="ECO:0007669"/>
    <property type="project" value="InterPro"/>
</dbReference>
<keyword evidence="5" id="KW-0520">NAD</keyword>
<feature type="binding site" evidence="5">
    <location>
        <position position="292"/>
    </location>
    <ligand>
        <name>NAD(+)</name>
        <dbReference type="ChEBI" id="CHEBI:57540"/>
    </ligand>
</feature>
<dbReference type="InterPro" id="IPR006108">
    <property type="entry name" value="3HC_DH_C"/>
</dbReference>
<dbReference type="RefSeq" id="WP_157166262.1">
    <property type="nucleotide sequence ID" value="NZ_WPNZ01000008.1"/>
</dbReference>
<keyword evidence="3" id="KW-0560">Oxidoreductase</keyword>
<dbReference type="SUPFAM" id="SSF51735">
    <property type="entry name" value="NAD(P)-binding Rossmann-fold domains"/>
    <property type="match status" value="1"/>
</dbReference>
<feature type="site" description="Important for catalytic activity" evidence="4">
    <location>
        <position position="158"/>
    </location>
</feature>
<dbReference type="Pfam" id="PF00725">
    <property type="entry name" value="3HCDH"/>
    <property type="match status" value="1"/>
</dbReference>
<name>A0A6L6WY67_9ACTN</name>
<dbReference type="InterPro" id="IPR013328">
    <property type="entry name" value="6PGD_dom2"/>
</dbReference>
<feature type="binding site" evidence="5">
    <location>
        <position position="110"/>
    </location>
    <ligand>
        <name>NAD(+)</name>
        <dbReference type="ChEBI" id="CHEBI:57540"/>
    </ligand>
</feature>
<dbReference type="InterPro" id="IPR006176">
    <property type="entry name" value="3-OHacyl-CoA_DH_NAD-bd"/>
</dbReference>
<feature type="domain" description="3-hydroxyacyl-CoA dehydrogenase C-terminal" evidence="6">
    <location>
        <begin position="204"/>
        <end position="300"/>
    </location>
</feature>
<evidence type="ECO:0000259" key="6">
    <source>
        <dbReference type="Pfam" id="PF00725"/>
    </source>
</evidence>